<evidence type="ECO:0000256" key="1">
    <source>
        <dbReference type="SAM" id="SignalP"/>
    </source>
</evidence>
<dbReference type="GO" id="GO:0030414">
    <property type="term" value="F:peptidase inhibitor activity"/>
    <property type="evidence" value="ECO:0007669"/>
    <property type="project" value="TreeGrafter"/>
</dbReference>
<gene>
    <name evidence="2" type="ORF">P8C59_006629</name>
</gene>
<evidence type="ECO:0000313" key="2">
    <source>
        <dbReference type="EMBL" id="KAK2072263.1"/>
    </source>
</evidence>
<dbReference type="GO" id="GO:0030162">
    <property type="term" value="P:regulation of proteolysis"/>
    <property type="evidence" value="ECO:0007669"/>
    <property type="project" value="TreeGrafter"/>
</dbReference>
<evidence type="ECO:0008006" key="4">
    <source>
        <dbReference type="Google" id="ProtNLM"/>
    </source>
</evidence>
<dbReference type="PANTHER" id="PTHR11362:SF141">
    <property type="entry name" value="PHOSPHATIDYLETHANOLAMINE-BINDING PROTEIN"/>
    <property type="match status" value="1"/>
</dbReference>
<evidence type="ECO:0000313" key="3">
    <source>
        <dbReference type="Proteomes" id="UP001217918"/>
    </source>
</evidence>
<feature type="chain" id="PRO_5042065244" description="PEBP-like protein" evidence="1">
    <location>
        <begin position="20"/>
        <end position="238"/>
    </location>
</feature>
<dbReference type="GO" id="GO:0046578">
    <property type="term" value="P:regulation of Ras protein signal transduction"/>
    <property type="evidence" value="ECO:0007669"/>
    <property type="project" value="TreeGrafter"/>
</dbReference>
<dbReference type="CDD" id="cd00866">
    <property type="entry name" value="PEBP_euk"/>
    <property type="match status" value="1"/>
</dbReference>
<dbReference type="EMBL" id="JAQQPM010000006">
    <property type="protein sequence ID" value="KAK2072263.1"/>
    <property type="molecule type" value="Genomic_DNA"/>
</dbReference>
<dbReference type="GO" id="GO:0005543">
    <property type="term" value="F:phospholipid binding"/>
    <property type="evidence" value="ECO:0007669"/>
    <property type="project" value="TreeGrafter"/>
</dbReference>
<keyword evidence="1" id="KW-0732">Signal</keyword>
<accession>A0AAD9I6V2</accession>
<name>A0AAD9I6V2_9PEZI</name>
<comment type="caution">
    <text evidence="2">The sequence shown here is derived from an EMBL/GenBank/DDBJ whole genome shotgun (WGS) entry which is preliminary data.</text>
</comment>
<dbReference type="Gene3D" id="3.90.280.10">
    <property type="entry name" value="PEBP-like"/>
    <property type="match status" value="1"/>
</dbReference>
<organism evidence="2 3">
    <name type="scientific">Phyllachora maydis</name>
    <dbReference type="NCBI Taxonomy" id="1825666"/>
    <lineage>
        <taxon>Eukaryota</taxon>
        <taxon>Fungi</taxon>
        <taxon>Dikarya</taxon>
        <taxon>Ascomycota</taxon>
        <taxon>Pezizomycotina</taxon>
        <taxon>Sordariomycetes</taxon>
        <taxon>Sordariomycetidae</taxon>
        <taxon>Phyllachorales</taxon>
        <taxon>Phyllachoraceae</taxon>
        <taxon>Phyllachora</taxon>
    </lineage>
</organism>
<dbReference type="SUPFAM" id="SSF49777">
    <property type="entry name" value="PEBP-like"/>
    <property type="match status" value="1"/>
</dbReference>
<dbReference type="InterPro" id="IPR035810">
    <property type="entry name" value="PEBP_euk"/>
</dbReference>
<keyword evidence="3" id="KW-1185">Reference proteome</keyword>
<dbReference type="Proteomes" id="UP001217918">
    <property type="component" value="Unassembled WGS sequence"/>
</dbReference>
<protein>
    <recommendedName>
        <fullName evidence="4">PEBP-like protein</fullName>
    </recommendedName>
</protein>
<feature type="signal peptide" evidence="1">
    <location>
        <begin position="1"/>
        <end position="19"/>
    </location>
</feature>
<dbReference type="InterPro" id="IPR008914">
    <property type="entry name" value="PEBP"/>
</dbReference>
<dbReference type="PANTHER" id="PTHR11362">
    <property type="entry name" value="PHOSPHATIDYLETHANOLAMINE-BINDING PROTEIN"/>
    <property type="match status" value="1"/>
</dbReference>
<reference evidence="2" key="1">
    <citation type="journal article" date="2023" name="Mol. Plant Microbe Interact.">
        <title>Elucidating the Obligate Nature and Biological Capacity of an Invasive Fungal Corn Pathogen.</title>
        <authorList>
            <person name="MacCready J.S."/>
            <person name="Roggenkamp E.M."/>
            <person name="Gdanetz K."/>
            <person name="Chilvers M.I."/>
        </authorList>
    </citation>
    <scope>NUCLEOTIDE SEQUENCE</scope>
    <source>
        <strain evidence="2">PM02</strain>
    </source>
</reference>
<dbReference type="AlphaFoldDB" id="A0AAD9I6V2"/>
<proteinExistence type="predicted"/>
<dbReference type="InterPro" id="IPR036610">
    <property type="entry name" value="PEBP-like_sf"/>
</dbReference>
<sequence length="238" mass="24658">MLTHSTTAVLVAAATVSLAMTPPNFAPASTTDLFVNFNGIAALNGAVVAKATTAKQPTVGTADQLPGSSYALIMVDLDIPTNNPPATSTLLHWLQTGLTPATSATSITSTTGGAQKFFMLQPPGDPTAAYASYIAPNPPARVPLSHRYTQILVDTSAATTAELNALKKAAANRSGFSASAVLAQANLVNKVVAGNWFVVTNPGPAINSNVAGSGTESTANNISSDASFQHRHWHWHWH</sequence>
<dbReference type="Pfam" id="PF01161">
    <property type="entry name" value="PBP"/>
    <property type="match status" value="1"/>
</dbReference>